<evidence type="ECO:0000259" key="5">
    <source>
        <dbReference type="Pfam" id="PF00881"/>
    </source>
</evidence>
<name>A0A366DSM7_9NOCA</name>
<gene>
    <name evidence="6" type="ORF">DFR74_103142</name>
</gene>
<evidence type="ECO:0000313" key="7">
    <source>
        <dbReference type="Proteomes" id="UP000252586"/>
    </source>
</evidence>
<dbReference type="SUPFAM" id="SSF55469">
    <property type="entry name" value="FMN-dependent nitroreductase-like"/>
    <property type="match status" value="1"/>
</dbReference>
<dbReference type="GO" id="GO:0016491">
    <property type="term" value="F:oxidoreductase activity"/>
    <property type="evidence" value="ECO:0007669"/>
    <property type="project" value="UniProtKB-KW"/>
</dbReference>
<evidence type="ECO:0000256" key="3">
    <source>
        <dbReference type="ARBA" id="ARBA00023002"/>
    </source>
</evidence>
<reference evidence="6 7" key="1">
    <citation type="submission" date="2018-06" db="EMBL/GenBank/DDBJ databases">
        <title>Genomic Encyclopedia of Type Strains, Phase IV (KMG-IV): sequencing the most valuable type-strain genomes for metagenomic binning, comparative biology and taxonomic classification.</title>
        <authorList>
            <person name="Goeker M."/>
        </authorList>
    </citation>
    <scope>NUCLEOTIDE SEQUENCE [LARGE SCALE GENOMIC DNA]</scope>
    <source>
        <strain evidence="6 7">DSM 44599</strain>
    </source>
</reference>
<dbReference type="STRING" id="1210090.GCA_001613185_06455"/>
<feature type="region of interest" description="Disordered" evidence="4">
    <location>
        <begin position="1"/>
        <end position="42"/>
    </location>
</feature>
<dbReference type="InterPro" id="IPR029479">
    <property type="entry name" value="Nitroreductase"/>
</dbReference>
<dbReference type="InterPro" id="IPR050627">
    <property type="entry name" value="Nitroreductase/BluB"/>
</dbReference>
<protein>
    <submittedName>
        <fullName evidence="6">Cob(II)yrinic acid a,c-diamide reductase</fullName>
    </submittedName>
</protein>
<evidence type="ECO:0000313" key="6">
    <source>
        <dbReference type="EMBL" id="RBO92499.1"/>
    </source>
</evidence>
<dbReference type="InterPro" id="IPR000415">
    <property type="entry name" value="Nitroreductase-like"/>
</dbReference>
<keyword evidence="3" id="KW-0560">Oxidoreductase</keyword>
<sequence length="261" mass="28299">MDDPTGHLISFEPDSPSRQRVRHAGGGENGTEGSPRTDDADRVRGTALDAPARAGVYEAIHLRRDVRAEFTGETVDESTLWRILDAAHRAPSVGNSQPWDFVVVRDPDRLAAFAAHVAEHRIAFRDGLPPERAAVFEPIKIEGIVESGTGIVVTHDDSRGGPQVLGRATVPETGVYSTVLAIQNLWLAATAEGVGVGWVSFYDPAFLSDLVGLPTGIRPIAWLCVGPVREFQTVPDLERFGWRSRRPLSAAVHHETFGTAD</sequence>
<dbReference type="Proteomes" id="UP000252586">
    <property type="component" value="Unassembled WGS sequence"/>
</dbReference>
<dbReference type="PANTHER" id="PTHR23026:SF90">
    <property type="entry name" value="IODOTYROSINE DEIODINASE 1"/>
    <property type="match status" value="1"/>
</dbReference>
<evidence type="ECO:0000256" key="2">
    <source>
        <dbReference type="ARBA" id="ARBA00022643"/>
    </source>
</evidence>
<feature type="domain" description="Nitroreductase" evidence="5">
    <location>
        <begin position="63"/>
        <end position="226"/>
    </location>
</feature>
<dbReference type="EMBL" id="QNRE01000003">
    <property type="protein sequence ID" value="RBO92499.1"/>
    <property type="molecule type" value="Genomic_DNA"/>
</dbReference>
<comment type="caution">
    <text evidence="6">The sequence shown here is derived from an EMBL/GenBank/DDBJ whole genome shotgun (WGS) entry which is preliminary data.</text>
</comment>
<dbReference type="InterPro" id="IPR012825">
    <property type="entry name" value="BluB"/>
</dbReference>
<dbReference type="NCBIfam" id="TIGR02476">
    <property type="entry name" value="BluB"/>
    <property type="match status" value="1"/>
</dbReference>
<organism evidence="6 7">
    <name type="scientific">Nocardia puris</name>
    <dbReference type="NCBI Taxonomy" id="208602"/>
    <lineage>
        <taxon>Bacteria</taxon>
        <taxon>Bacillati</taxon>
        <taxon>Actinomycetota</taxon>
        <taxon>Actinomycetes</taxon>
        <taxon>Mycobacteriales</taxon>
        <taxon>Nocardiaceae</taxon>
        <taxon>Nocardia</taxon>
    </lineage>
</organism>
<dbReference type="Gene3D" id="3.40.109.10">
    <property type="entry name" value="NADH Oxidase"/>
    <property type="match status" value="1"/>
</dbReference>
<dbReference type="Pfam" id="PF00881">
    <property type="entry name" value="Nitroreductase"/>
    <property type="match status" value="1"/>
</dbReference>
<dbReference type="PANTHER" id="PTHR23026">
    <property type="entry name" value="NADPH NITROREDUCTASE"/>
    <property type="match status" value="1"/>
</dbReference>
<dbReference type="AlphaFoldDB" id="A0A366DSM7"/>
<keyword evidence="1" id="KW-0285">Flavoprotein</keyword>
<keyword evidence="2" id="KW-0288">FMN</keyword>
<evidence type="ECO:0000256" key="4">
    <source>
        <dbReference type="SAM" id="MobiDB-lite"/>
    </source>
</evidence>
<keyword evidence="7" id="KW-1185">Reference proteome</keyword>
<accession>A0A366DSM7</accession>
<proteinExistence type="predicted"/>
<evidence type="ECO:0000256" key="1">
    <source>
        <dbReference type="ARBA" id="ARBA00022630"/>
    </source>
</evidence>